<proteinExistence type="predicted"/>
<dbReference type="Pfam" id="PF13428">
    <property type="entry name" value="TPR_14"/>
    <property type="match status" value="1"/>
</dbReference>
<reference evidence="1" key="1">
    <citation type="submission" date="2018-06" db="EMBL/GenBank/DDBJ databases">
        <authorList>
            <person name="Zhirakovskaya E."/>
        </authorList>
    </citation>
    <scope>NUCLEOTIDE SEQUENCE</scope>
</reference>
<dbReference type="InterPro" id="IPR019734">
    <property type="entry name" value="TPR_rpt"/>
</dbReference>
<evidence type="ECO:0000313" key="1">
    <source>
        <dbReference type="EMBL" id="VAW78361.1"/>
    </source>
</evidence>
<dbReference type="EMBL" id="UOFN01000093">
    <property type="protein sequence ID" value="VAW78361.1"/>
    <property type="molecule type" value="Genomic_DNA"/>
</dbReference>
<organism evidence="1">
    <name type="scientific">hydrothermal vent metagenome</name>
    <dbReference type="NCBI Taxonomy" id="652676"/>
    <lineage>
        <taxon>unclassified sequences</taxon>
        <taxon>metagenomes</taxon>
        <taxon>ecological metagenomes</taxon>
    </lineage>
</organism>
<dbReference type="Gene3D" id="1.25.40.10">
    <property type="entry name" value="Tetratricopeptide repeat domain"/>
    <property type="match status" value="1"/>
</dbReference>
<accession>A0A3B0YG20</accession>
<dbReference type="InterPro" id="IPR011990">
    <property type="entry name" value="TPR-like_helical_dom_sf"/>
</dbReference>
<dbReference type="PROSITE" id="PS50005">
    <property type="entry name" value="TPR"/>
    <property type="match status" value="1"/>
</dbReference>
<dbReference type="PROSITE" id="PS51257">
    <property type="entry name" value="PROKAR_LIPOPROTEIN"/>
    <property type="match status" value="1"/>
</dbReference>
<gene>
    <name evidence="1" type="ORF">MNBD_GAMMA15-389</name>
</gene>
<name>A0A3B0YG20_9ZZZZ</name>
<dbReference type="AlphaFoldDB" id="A0A3B0YG20"/>
<sequence length="166" mass="18233">MVAIKRALFLMTLLLSACSTRPPVQLPPVVESGSTAKRTIPRGETPVPVIEAAPESHANQSAVLALLDRAEHYRRLDNPQAASATLERALRIDPRNALLWHRLAKIRLQQGRAIQAEQLALKSNALSAGQRSLQASNWALVARARWEQDDAAGARRAERKAADARR</sequence>
<protein>
    <submittedName>
        <fullName evidence="1">Uncharacterized protein</fullName>
    </submittedName>
</protein>
<dbReference type="SUPFAM" id="SSF48452">
    <property type="entry name" value="TPR-like"/>
    <property type="match status" value="1"/>
</dbReference>